<dbReference type="PROSITE" id="PS00211">
    <property type="entry name" value="ABC_TRANSPORTER_1"/>
    <property type="match status" value="1"/>
</dbReference>
<dbReference type="Pfam" id="PF00005">
    <property type="entry name" value="ABC_tran"/>
    <property type="match status" value="1"/>
</dbReference>
<dbReference type="InterPro" id="IPR032823">
    <property type="entry name" value="BCA_ABC_TP_C"/>
</dbReference>
<dbReference type="InterPro" id="IPR003593">
    <property type="entry name" value="AAA+_ATPase"/>
</dbReference>
<dbReference type="InterPro" id="IPR027417">
    <property type="entry name" value="P-loop_NTPase"/>
</dbReference>
<dbReference type="GO" id="GO:0042941">
    <property type="term" value="P:D-alanine transmembrane transport"/>
    <property type="evidence" value="ECO:0007669"/>
    <property type="project" value="TreeGrafter"/>
</dbReference>
<sequence length="286" mass="30903">MYLFVDVDIRPQLALAAKGSRKNVNEKAVIEARSLSKRFGGLLAVDGYSLTLNSGDLVGLIGPNGAGKTTAFNLLTGVLPCSSGTIAINGRDMTGAAPHEMARKGIARTFQNIRLFDDLSVLENVMCGGHERYSASTFSTLLQLPSFWRAEDQLRQVSEDILERIGLGKFAASRAGDLSYGDQRRVEIGRALAGGPKALLLDEPAAGLNPSETTELVSFIREINKEFGIAVLVVEHDMHLVMGLCERVQVLNRGQLIAEGTPKEIQKNDAVIEAYLGTRRKGKAHA</sequence>
<dbReference type="GO" id="GO:0015808">
    <property type="term" value="P:L-alanine transport"/>
    <property type="evidence" value="ECO:0007669"/>
    <property type="project" value="TreeGrafter"/>
</dbReference>
<dbReference type="InterPro" id="IPR051120">
    <property type="entry name" value="ABC_AA/LPS_Transport"/>
</dbReference>
<dbReference type="GO" id="GO:0015188">
    <property type="term" value="F:L-isoleucine transmembrane transporter activity"/>
    <property type="evidence" value="ECO:0007669"/>
    <property type="project" value="TreeGrafter"/>
</dbReference>
<keyword evidence="2" id="KW-0813">Transport</keyword>
<dbReference type="EMBL" id="JMQM01000001">
    <property type="protein sequence ID" value="KFB10864.1"/>
    <property type="molecule type" value="Genomic_DNA"/>
</dbReference>
<evidence type="ECO:0000256" key="3">
    <source>
        <dbReference type="ARBA" id="ARBA00022741"/>
    </source>
</evidence>
<dbReference type="CDD" id="cd03219">
    <property type="entry name" value="ABC_Mj1267_LivG_branched"/>
    <property type="match status" value="1"/>
</dbReference>
<dbReference type="PATRIC" id="fig|472175.3.peg.1910"/>
<reference evidence="6 7" key="1">
    <citation type="submission" date="2014-05" db="EMBL/GenBank/DDBJ databases">
        <title>Draft Genome Sequence of Nitratireductor basaltis Strain UMTGB225, A Marine Bacterium Isolated from Green Barrel Tunicate.</title>
        <authorList>
            <person name="Gan H.Y."/>
        </authorList>
    </citation>
    <scope>NUCLEOTIDE SEQUENCE [LARGE SCALE GENOMIC DNA]</scope>
    <source>
        <strain evidence="6 7">UMTGB225</strain>
    </source>
</reference>
<gene>
    <name evidence="6" type="ORF">EL18_01905</name>
</gene>
<dbReference type="GO" id="GO:0005886">
    <property type="term" value="C:plasma membrane"/>
    <property type="evidence" value="ECO:0007669"/>
    <property type="project" value="TreeGrafter"/>
</dbReference>
<dbReference type="Proteomes" id="UP000053675">
    <property type="component" value="Unassembled WGS sequence"/>
</dbReference>
<keyword evidence="4" id="KW-0067">ATP-binding</keyword>
<dbReference type="SMART" id="SM00382">
    <property type="entry name" value="AAA"/>
    <property type="match status" value="1"/>
</dbReference>
<dbReference type="GO" id="GO:1903806">
    <property type="term" value="P:L-isoleucine import across plasma membrane"/>
    <property type="evidence" value="ECO:0007669"/>
    <property type="project" value="TreeGrafter"/>
</dbReference>
<feature type="domain" description="ABC transporter" evidence="5">
    <location>
        <begin position="30"/>
        <end position="278"/>
    </location>
</feature>
<proteinExistence type="inferred from homology"/>
<dbReference type="GO" id="GO:0016887">
    <property type="term" value="F:ATP hydrolysis activity"/>
    <property type="evidence" value="ECO:0007669"/>
    <property type="project" value="InterPro"/>
</dbReference>
<dbReference type="Gene3D" id="3.40.50.300">
    <property type="entry name" value="P-loop containing nucleotide triphosphate hydrolases"/>
    <property type="match status" value="1"/>
</dbReference>
<evidence type="ECO:0000256" key="1">
    <source>
        <dbReference type="ARBA" id="ARBA00005417"/>
    </source>
</evidence>
<dbReference type="FunFam" id="3.40.50.300:FF:000421">
    <property type="entry name" value="Branched-chain amino acid ABC transporter ATP-binding protein"/>
    <property type="match status" value="1"/>
</dbReference>
<dbReference type="STRING" id="472175.EL18_01905"/>
<dbReference type="PANTHER" id="PTHR45772">
    <property type="entry name" value="CONSERVED COMPONENT OF ABC TRANSPORTER FOR NATURAL AMINO ACIDS-RELATED"/>
    <property type="match status" value="1"/>
</dbReference>
<evidence type="ECO:0000259" key="5">
    <source>
        <dbReference type="PROSITE" id="PS50893"/>
    </source>
</evidence>
<dbReference type="GO" id="GO:0005524">
    <property type="term" value="F:ATP binding"/>
    <property type="evidence" value="ECO:0007669"/>
    <property type="project" value="UniProtKB-KW"/>
</dbReference>
<dbReference type="PROSITE" id="PS50893">
    <property type="entry name" value="ABC_TRANSPORTER_2"/>
    <property type="match status" value="1"/>
</dbReference>
<keyword evidence="7" id="KW-1185">Reference proteome</keyword>
<keyword evidence="3" id="KW-0547">Nucleotide-binding</keyword>
<dbReference type="InterPro" id="IPR003439">
    <property type="entry name" value="ABC_transporter-like_ATP-bd"/>
</dbReference>
<evidence type="ECO:0000313" key="6">
    <source>
        <dbReference type="EMBL" id="KFB10864.1"/>
    </source>
</evidence>
<protein>
    <submittedName>
        <fullName evidence="6">ABC transporter related protein</fullName>
    </submittedName>
</protein>
<dbReference type="Pfam" id="PF12399">
    <property type="entry name" value="BCA_ABC_TP_C"/>
    <property type="match status" value="1"/>
</dbReference>
<dbReference type="InterPro" id="IPR017871">
    <property type="entry name" value="ABC_transporter-like_CS"/>
</dbReference>
<dbReference type="GO" id="GO:1903805">
    <property type="term" value="P:L-valine import across plasma membrane"/>
    <property type="evidence" value="ECO:0007669"/>
    <property type="project" value="TreeGrafter"/>
</dbReference>
<dbReference type="GO" id="GO:0005304">
    <property type="term" value="F:L-valine transmembrane transporter activity"/>
    <property type="evidence" value="ECO:0007669"/>
    <property type="project" value="TreeGrafter"/>
</dbReference>
<evidence type="ECO:0000256" key="4">
    <source>
        <dbReference type="ARBA" id="ARBA00022840"/>
    </source>
</evidence>
<organism evidence="6 7">
    <name type="scientific">Nitratireductor basaltis</name>
    <dbReference type="NCBI Taxonomy" id="472175"/>
    <lineage>
        <taxon>Bacteria</taxon>
        <taxon>Pseudomonadati</taxon>
        <taxon>Pseudomonadota</taxon>
        <taxon>Alphaproteobacteria</taxon>
        <taxon>Hyphomicrobiales</taxon>
        <taxon>Phyllobacteriaceae</taxon>
        <taxon>Nitratireductor</taxon>
    </lineage>
</organism>
<comment type="caution">
    <text evidence="6">The sequence shown here is derived from an EMBL/GenBank/DDBJ whole genome shotgun (WGS) entry which is preliminary data.</text>
</comment>
<evidence type="ECO:0000256" key="2">
    <source>
        <dbReference type="ARBA" id="ARBA00022448"/>
    </source>
</evidence>
<dbReference type="SUPFAM" id="SSF52540">
    <property type="entry name" value="P-loop containing nucleoside triphosphate hydrolases"/>
    <property type="match status" value="1"/>
</dbReference>
<dbReference type="eggNOG" id="COG0411">
    <property type="taxonomic scope" value="Bacteria"/>
</dbReference>
<dbReference type="OrthoDB" id="9779872at2"/>
<dbReference type="AlphaFoldDB" id="A0A084UD28"/>
<accession>A0A084UD28</accession>
<evidence type="ECO:0000313" key="7">
    <source>
        <dbReference type="Proteomes" id="UP000053675"/>
    </source>
</evidence>
<name>A0A084UD28_9HYPH</name>
<dbReference type="PANTHER" id="PTHR45772:SF7">
    <property type="entry name" value="AMINO ACID ABC TRANSPORTER ATP-BINDING PROTEIN"/>
    <property type="match status" value="1"/>
</dbReference>
<comment type="similarity">
    <text evidence="1">Belongs to the ABC transporter superfamily.</text>
</comment>
<dbReference type="GO" id="GO:0015192">
    <property type="term" value="F:L-phenylalanine transmembrane transporter activity"/>
    <property type="evidence" value="ECO:0007669"/>
    <property type="project" value="TreeGrafter"/>
</dbReference>